<name>A0A226XAB4_CABSO</name>
<accession>A0A226XAB4</accession>
<protein>
    <submittedName>
        <fullName evidence="2">Uncharacterized protein</fullName>
    </submittedName>
</protein>
<proteinExistence type="predicted"/>
<dbReference type="EMBL" id="MTHB01000018">
    <property type="protein sequence ID" value="OXC80391.1"/>
    <property type="molecule type" value="Genomic_DNA"/>
</dbReference>
<evidence type="ECO:0000313" key="3">
    <source>
        <dbReference type="Proteomes" id="UP000214720"/>
    </source>
</evidence>
<evidence type="ECO:0000256" key="1">
    <source>
        <dbReference type="SAM" id="MobiDB-lite"/>
    </source>
</evidence>
<evidence type="ECO:0000313" key="2">
    <source>
        <dbReference type="EMBL" id="OXC80391.1"/>
    </source>
</evidence>
<gene>
    <name evidence="2" type="ORF">BSU04_01975</name>
</gene>
<comment type="caution">
    <text evidence="2">The sequence shown here is derived from an EMBL/GenBank/DDBJ whole genome shotgun (WGS) entry which is preliminary data.</text>
</comment>
<reference evidence="3" key="1">
    <citation type="submission" date="2017-01" db="EMBL/GenBank/DDBJ databases">
        <title>Genome Analysis of Deinococcus marmoris KOPRI26562.</title>
        <authorList>
            <person name="Kim J.H."/>
            <person name="Oh H.-M."/>
        </authorList>
    </citation>
    <scope>NUCLEOTIDE SEQUENCE [LARGE SCALE GENOMIC DNA]</scope>
    <source>
        <strain evidence="3">PAMC 26633</strain>
    </source>
</reference>
<organism evidence="2 3">
    <name type="scientific">Caballeronia sordidicola</name>
    <name type="common">Burkholderia sordidicola</name>
    <dbReference type="NCBI Taxonomy" id="196367"/>
    <lineage>
        <taxon>Bacteria</taxon>
        <taxon>Pseudomonadati</taxon>
        <taxon>Pseudomonadota</taxon>
        <taxon>Betaproteobacteria</taxon>
        <taxon>Burkholderiales</taxon>
        <taxon>Burkholderiaceae</taxon>
        <taxon>Caballeronia</taxon>
    </lineage>
</organism>
<dbReference type="AlphaFoldDB" id="A0A226XAB4"/>
<feature type="region of interest" description="Disordered" evidence="1">
    <location>
        <begin position="17"/>
        <end position="40"/>
    </location>
</feature>
<dbReference type="Proteomes" id="UP000214720">
    <property type="component" value="Unassembled WGS sequence"/>
</dbReference>
<sequence>MFCESVLKNGIEQVSDLRREPQTAMATPRTGPKLTTAQSA</sequence>